<reference evidence="2 3" key="2">
    <citation type="journal article" date="2016" name="Genome Announc.">
        <title>Draft Genome Sequence of Oceanobacillus picturae Heshi-B3, Isolated from Fermented Rice Bran in a Traditional Japanese Seafood Dish.</title>
        <authorList>
            <person name="Akuzawa S."/>
            <person name="Nagaoka J."/>
            <person name="Kanekatsu M."/>
            <person name="Kanesaki Y."/>
            <person name="Suzuki T."/>
        </authorList>
    </citation>
    <scope>NUCLEOTIDE SEQUENCE [LARGE SCALE GENOMIC DNA]</scope>
    <source>
        <strain evidence="2 3">Heshi-B3</strain>
    </source>
</reference>
<evidence type="ECO:0000313" key="2">
    <source>
        <dbReference type="EMBL" id="GAQ19947.1"/>
    </source>
</evidence>
<reference evidence="3" key="1">
    <citation type="submission" date="2015-07" db="EMBL/GenBank/DDBJ databases">
        <title>Draft Genome Sequence of Oceanobacillus picturae Heshi-B3 that Was Isolated from Fermented Rice Bran with Aging Salted Mackerel, Which Was Named Heshiko as Traditional Fermented Seafood in Japan.</title>
        <authorList>
            <person name="Akuzawa S."/>
            <person name="Nakagawa J."/>
            <person name="Kanekatsu T."/>
            <person name="Kanesaki Y."/>
            <person name="Suzuki T."/>
        </authorList>
    </citation>
    <scope>NUCLEOTIDE SEQUENCE [LARGE SCALE GENOMIC DNA]</scope>
    <source>
        <strain evidence="3">Heshi-B3</strain>
    </source>
</reference>
<dbReference type="InterPro" id="IPR007698">
    <property type="entry name" value="AlaDH/PNT_NAD(H)-bd"/>
</dbReference>
<dbReference type="AlphaFoldDB" id="A0A0U9HC07"/>
<evidence type="ECO:0000313" key="3">
    <source>
        <dbReference type="Proteomes" id="UP000052946"/>
    </source>
</evidence>
<proteinExistence type="predicted"/>
<dbReference type="Pfam" id="PF01262">
    <property type="entry name" value="AlaDh_PNT_C"/>
    <property type="match status" value="1"/>
</dbReference>
<sequence length="304" mass="32774">MDKTKEGEQLLNGMKILIAGGDARYIEVIDMLTEHNAQLYLAGFSQLNINKQGVAKVNDLHQHIENMDAIVLPVAGIDDEGNVEAPYSDKPVKITDVLFKKTPDHCRIYSGTAKHQLKEMAKSANRKLTTLFSRDDLAIYNSIPTAEGALKLAIENTKETVHGSTITVLGFGRVGVTVARLFSAVGANVTVAVRKKAAFARLYELGIAAIDMTALEQHASKTDIFINTIPAPVLTNSIILKMKQSGLIIDLASSPGGTDFNFAKQQGIHALHALGLPGKTAPKTAGRIIATILQDELLSNHTID</sequence>
<gene>
    <name evidence="2" type="ORF">OPHB3_3932</name>
</gene>
<name>A0A0U9HC07_9BACI</name>
<protein>
    <submittedName>
        <fullName evidence="2">Dipicolinate synthase subunit A</fullName>
    </submittedName>
</protein>
<dbReference type="RefSeq" id="WP_193752046.1">
    <property type="nucleotide sequence ID" value="NZ_BBXV01000087.1"/>
</dbReference>
<evidence type="ECO:0000259" key="1">
    <source>
        <dbReference type="SMART" id="SM01002"/>
    </source>
</evidence>
<dbReference type="InterPro" id="IPR031629">
    <property type="entry name" value="DpaA_N"/>
</dbReference>
<dbReference type="Pfam" id="PF16924">
    <property type="entry name" value="DpaA_N"/>
    <property type="match status" value="1"/>
</dbReference>
<feature type="domain" description="Alanine dehydrogenase/pyridine nucleotide transhydrogenase NAD(H)-binding" evidence="1">
    <location>
        <begin position="153"/>
        <end position="275"/>
    </location>
</feature>
<dbReference type="Gene3D" id="3.40.50.720">
    <property type="entry name" value="NAD(P)-binding Rossmann-like Domain"/>
    <property type="match status" value="2"/>
</dbReference>
<dbReference type="NCBIfam" id="NF006162">
    <property type="entry name" value="PRK08306.1"/>
    <property type="match status" value="1"/>
</dbReference>
<dbReference type="SUPFAM" id="SSF51735">
    <property type="entry name" value="NAD(P)-binding Rossmann-fold domains"/>
    <property type="match status" value="1"/>
</dbReference>
<dbReference type="Proteomes" id="UP000052946">
    <property type="component" value="Unassembled WGS sequence"/>
</dbReference>
<accession>A0A0U9HC07</accession>
<dbReference type="InterPro" id="IPR036291">
    <property type="entry name" value="NAD(P)-bd_dom_sf"/>
</dbReference>
<dbReference type="SMART" id="SM01002">
    <property type="entry name" value="AlaDh_PNT_C"/>
    <property type="match status" value="1"/>
</dbReference>
<dbReference type="NCBIfam" id="TIGR02853">
    <property type="entry name" value="spore_dpaA"/>
    <property type="match status" value="1"/>
</dbReference>
<dbReference type="InterPro" id="IPR014215">
    <property type="entry name" value="Dipicolinic_acid_synth_A"/>
</dbReference>
<comment type="caution">
    <text evidence="2">The sequence shown here is derived from an EMBL/GenBank/DDBJ whole genome shotgun (WGS) entry which is preliminary data.</text>
</comment>
<dbReference type="EMBL" id="BBXV01000087">
    <property type="protein sequence ID" value="GAQ19947.1"/>
    <property type="molecule type" value="Genomic_DNA"/>
</dbReference>
<organism evidence="2 3">
    <name type="scientific">Oceanobacillus picturae</name>
    <dbReference type="NCBI Taxonomy" id="171693"/>
    <lineage>
        <taxon>Bacteria</taxon>
        <taxon>Bacillati</taxon>
        <taxon>Bacillota</taxon>
        <taxon>Bacilli</taxon>
        <taxon>Bacillales</taxon>
        <taxon>Bacillaceae</taxon>
        <taxon>Oceanobacillus</taxon>
    </lineage>
</organism>